<evidence type="ECO:0000313" key="5">
    <source>
        <dbReference type="Proteomes" id="UP001519460"/>
    </source>
</evidence>
<name>A0ABD0LDT6_9CAEN</name>
<dbReference type="PROSITE" id="PS50835">
    <property type="entry name" value="IG_LIKE"/>
    <property type="match status" value="4"/>
</dbReference>
<dbReference type="InterPro" id="IPR003599">
    <property type="entry name" value="Ig_sub"/>
</dbReference>
<feature type="region of interest" description="Disordered" evidence="1">
    <location>
        <begin position="1197"/>
        <end position="1282"/>
    </location>
</feature>
<feature type="region of interest" description="Disordered" evidence="1">
    <location>
        <begin position="1079"/>
        <end position="1129"/>
    </location>
</feature>
<dbReference type="InterPro" id="IPR007110">
    <property type="entry name" value="Ig-like_dom"/>
</dbReference>
<dbReference type="InterPro" id="IPR036179">
    <property type="entry name" value="Ig-like_dom_sf"/>
</dbReference>
<comment type="caution">
    <text evidence="4">The sequence shown here is derived from an EMBL/GenBank/DDBJ whole genome shotgun (WGS) entry which is preliminary data.</text>
</comment>
<feature type="domain" description="Ig-like" evidence="3">
    <location>
        <begin position="1361"/>
        <end position="1433"/>
    </location>
</feature>
<feature type="non-terminal residue" evidence="4">
    <location>
        <position position="1606"/>
    </location>
</feature>
<accession>A0ABD0LDT6</accession>
<evidence type="ECO:0000256" key="2">
    <source>
        <dbReference type="SAM" id="Phobius"/>
    </source>
</evidence>
<dbReference type="InterPro" id="IPR013783">
    <property type="entry name" value="Ig-like_fold"/>
</dbReference>
<feature type="compositionally biased region" description="Low complexity" evidence="1">
    <location>
        <begin position="269"/>
        <end position="284"/>
    </location>
</feature>
<keyword evidence="2" id="KW-0812">Transmembrane</keyword>
<protein>
    <recommendedName>
        <fullName evidence="3">Ig-like domain-containing protein</fullName>
    </recommendedName>
</protein>
<evidence type="ECO:0000259" key="3">
    <source>
        <dbReference type="PROSITE" id="PS50835"/>
    </source>
</evidence>
<feature type="region of interest" description="Disordered" evidence="1">
    <location>
        <begin position="425"/>
        <end position="458"/>
    </location>
</feature>
<feature type="domain" description="Ig-like" evidence="3">
    <location>
        <begin position="868"/>
        <end position="937"/>
    </location>
</feature>
<feature type="transmembrane region" description="Helical" evidence="2">
    <location>
        <begin position="1008"/>
        <end position="1034"/>
    </location>
</feature>
<feature type="compositionally biased region" description="Polar residues" evidence="1">
    <location>
        <begin position="316"/>
        <end position="325"/>
    </location>
</feature>
<feature type="domain" description="Ig-like" evidence="3">
    <location>
        <begin position="1448"/>
        <end position="1522"/>
    </location>
</feature>
<gene>
    <name evidence="4" type="ORF">BaRGS_00011342</name>
</gene>
<proteinExistence type="predicted"/>
<keyword evidence="2" id="KW-0472">Membrane</keyword>
<dbReference type="InterPro" id="IPR003598">
    <property type="entry name" value="Ig_sub2"/>
</dbReference>
<keyword evidence="2" id="KW-1133">Transmembrane helix</keyword>
<reference evidence="4 5" key="1">
    <citation type="journal article" date="2023" name="Sci. Data">
        <title>Genome assembly of the Korean intertidal mud-creeper Batillaria attramentaria.</title>
        <authorList>
            <person name="Patra A.K."/>
            <person name="Ho P.T."/>
            <person name="Jun S."/>
            <person name="Lee S.J."/>
            <person name="Kim Y."/>
            <person name="Won Y.J."/>
        </authorList>
    </citation>
    <scope>NUCLEOTIDE SEQUENCE [LARGE SCALE GENOMIC DNA]</scope>
    <source>
        <strain evidence="4">Wonlab-2016</strain>
    </source>
</reference>
<dbReference type="Proteomes" id="UP001519460">
    <property type="component" value="Unassembled WGS sequence"/>
</dbReference>
<feature type="compositionally biased region" description="Polar residues" evidence="1">
    <location>
        <begin position="245"/>
        <end position="268"/>
    </location>
</feature>
<dbReference type="Pfam" id="PF13927">
    <property type="entry name" value="Ig_3"/>
    <property type="match status" value="2"/>
</dbReference>
<dbReference type="EMBL" id="JACVVK020000058">
    <property type="protein sequence ID" value="KAK7497500.1"/>
    <property type="molecule type" value="Genomic_DNA"/>
</dbReference>
<dbReference type="SMART" id="SM00409">
    <property type="entry name" value="IG"/>
    <property type="match status" value="4"/>
</dbReference>
<dbReference type="SMART" id="SM00408">
    <property type="entry name" value="IGc2"/>
    <property type="match status" value="3"/>
</dbReference>
<feature type="region of interest" description="Disordered" evidence="1">
    <location>
        <begin position="245"/>
        <end position="380"/>
    </location>
</feature>
<organism evidence="4 5">
    <name type="scientific">Batillaria attramentaria</name>
    <dbReference type="NCBI Taxonomy" id="370345"/>
    <lineage>
        <taxon>Eukaryota</taxon>
        <taxon>Metazoa</taxon>
        <taxon>Spiralia</taxon>
        <taxon>Lophotrochozoa</taxon>
        <taxon>Mollusca</taxon>
        <taxon>Gastropoda</taxon>
        <taxon>Caenogastropoda</taxon>
        <taxon>Sorbeoconcha</taxon>
        <taxon>Cerithioidea</taxon>
        <taxon>Batillariidae</taxon>
        <taxon>Batillaria</taxon>
    </lineage>
</organism>
<dbReference type="SUPFAM" id="SSF48726">
    <property type="entry name" value="Immunoglobulin"/>
    <property type="match status" value="4"/>
</dbReference>
<feature type="transmembrane region" description="Helical" evidence="2">
    <location>
        <begin position="587"/>
        <end position="612"/>
    </location>
</feature>
<feature type="compositionally biased region" description="Polar residues" evidence="1">
    <location>
        <begin position="351"/>
        <end position="360"/>
    </location>
</feature>
<keyword evidence="5" id="KW-1185">Reference proteome</keyword>
<sequence length="1606" mass="173762">MTGCYRGWLSITEGKQGVTDIECRNLSVNQQVTWTVRKLNTTDELILGRCRPGTGKCVSTESYQVSRSLADRSELTITDNHRENFGEVSVKCAADSDKAVCNVHVFHHASHSQCSIHSDNAKLTGSCRVDKAFSSDGDYSCQWRIQYPDSKSIAVPSVLIVTPYTESLTQYYQGVCAFSYPLPQENGTYYLSFSMPSGPQSAGAGQFTMDGDGNRMCSFTLSVSEVTVSCAATVDDPDLPGWTVTASLHLNSNDPQDVSTDTPTSSEGNTTPNPRNTRTPSSTSQSGDNYTNMKTPDLRRQDQDTNSYTGLRPSSGDATQTSRNETTQEETGAEQRHQPSSDMQMYDRLNPNRNQDTNPYTGLRPTGGEANRTFGPANSDMHTYNLPKLERDQDTYPYAEPTGGDGSRMSGTTNADLKTYERLNPRRDQDTNPYTGLRPAGEDGSEISGTANTDKEGHPYVSLRQGMESHDYYNTSTHPPSQPVITGYNTSHVLTAGDNVSLTCTVSGGNPPITNITFYCTEKGQIKYGGIFDPTSSSNTVKIDRVNASDNGIGCVCTGKWHPDPKRHFERAVRLKVAGFHQPSSNVGAAVGGGVAAAVLVVAAVVLGVFIYRMCYGNDRYARPQPRQEESNYTGLVLYEDVGNTRQQTVNDITDPDSVSPYVNQGADADTEGVESNVDYVNTGSAESPGAALYDRLEPSSSQESSNYTGLILNNDAAQDKARDEHDGVFLESRMLQLIVVAFLLWFNESGAVRLSEANNGWIIEEDTQPSIKCTGFDANDTVTWSILPSGNTPSSIVIGSCAPSQTTCKSSDPNMELSRPSRFYSNLTINSGHRELISKSVACSLGTITAATTASSRIRVINPPSQPVITGYNTSHVLTAGDSVSLTCTVSGGNPPITSITFYCGKNSLKTYVGIFDPTSSSNTVEIDRVNASDNGIGCVCTGKWHPDPKRHFERAVRLKVAAAKVPRVEALTLNGNNQSQTANTGNTTSVILMCGASGRPDSRPSFPLAVVAGGAGAAVVLVIITVIVVIVVKRRKGTKSESTETERNHIPVNSDDEFEEHINIVYESSDDVVLTTQPQTGASKPPTTPLRVHPFTKPTDKDEQETSFGSVTLNGEKPTENCSAPGKSDRRVLISQYTDVADAYSTVDDDGLTFFAASSGWKYIPQSTTGLSSDYADVDTYSRVDDGRGDFLAGQARSQTDMASDYADVDGYSSVKESGPRMETPPQKASGTQDDYAVVNNAGKAAKGSAQPDDYAQVNKTPKPGNPSTAPESEKDPKPIPDVYARVQKSTPGHETDSTSGDAWATSFIADDPEARVNRSGHCIFTRSLPPDEGVYTYFLHYQPAHDERHIVGNITISPPLTPKTQTNCPQYVVEGDTLTCNCTTTDPGSPPSSARWSGFTSHQLIVHSVIRDMDGAVYNCTQTWNTRVVSFVNYTMRVQHPPSGPIITGYTTNQVLTAGDNVSLTCTVSGGNPPVNNITFYCLRQNTNVTGEFDSSLSSITVTIDRLRVSDDGTECVCTGEWPPDPSLHLEAVIHLNLVGRDLYDRPQPRQQEPDNYTGLVLYEDIRGSKRDQTVDVTGSEYENTGMNTSRPACITTEVKGDT</sequence>
<dbReference type="Gene3D" id="2.60.40.10">
    <property type="entry name" value="Immunoglobulins"/>
    <property type="match status" value="3"/>
</dbReference>
<evidence type="ECO:0000256" key="1">
    <source>
        <dbReference type="SAM" id="MobiDB-lite"/>
    </source>
</evidence>
<dbReference type="PANTHER" id="PTHR45889">
    <property type="entry name" value="IG-LIKE DOMAIN-CONTAINING PROTEIN"/>
    <property type="match status" value="1"/>
</dbReference>
<evidence type="ECO:0000313" key="4">
    <source>
        <dbReference type="EMBL" id="KAK7497500.1"/>
    </source>
</evidence>
<dbReference type="PANTHER" id="PTHR45889:SF8">
    <property type="entry name" value="IG-LIKE DOMAIN-CONTAINING PROTEIN"/>
    <property type="match status" value="1"/>
</dbReference>
<feature type="domain" description="Ig-like" evidence="3">
    <location>
        <begin position="483"/>
        <end position="552"/>
    </location>
</feature>
<feature type="compositionally biased region" description="Polar residues" evidence="1">
    <location>
        <begin position="285"/>
        <end position="294"/>
    </location>
</feature>